<dbReference type="AlphaFoldDB" id="A0A8I1GGZ6"/>
<dbReference type="FunFam" id="3.40.50.300:FF:000221">
    <property type="entry name" value="Multidrug ABC transporter ATP-binding protein"/>
    <property type="match status" value="1"/>
</dbReference>
<evidence type="ECO:0000256" key="6">
    <source>
        <dbReference type="ARBA" id="ARBA00022597"/>
    </source>
</evidence>
<evidence type="ECO:0000313" key="16">
    <source>
        <dbReference type="EMBL" id="MBJ7543200.1"/>
    </source>
</evidence>
<reference evidence="16 17" key="1">
    <citation type="submission" date="2020-12" db="EMBL/GenBank/DDBJ databases">
        <title>Revised draft genomes of Rhodomicrobium vannielii ATCC 17100 and Rhodomicrobium udaipurense JA643.</title>
        <authorList>
            <person name="Conners E.M."/>
            <person name="Davenport E.J."/>
            <person name="Bose A."/>
        </authorList>
    </citation>
    <scope>NUCLEOTIDE SEQUENCE [LARGE SCALE GENOMIC DNA]</scope>
    <source>
        <strain evidence="16 17">JA643</strain>
    </source>
</reference>
<dbReference type="Pfam" id="PF00005">
    <property type="entry name" value="ABC_tran"/>
    <property type="match status" value="1"/>
</dbReference>
<comment type="similarity">
    <text evidence="2">Belongs to the ABC transporter superfamily.</text>
</comment>
<comment type="caution">
    <text evidence="16">The sequence shown here is derived from an EMBL/GenBank/DDBJ whole genome shotgun (WGS) entry which is preliminary data.</text>
</comment>
<keyword evidence="4" id="KW-1003">Cell membrane</keyword>
<keyword evidence="17" id="KW-1185">Reference proteome</keyword>
<evidence type="ECO:0000256" key="13">
    <source>
        <dbReference type="SAM" id="Phobius"/>
    </source>
</evidence>
<dbReference type="Gene3D" id="1.20.1560.10">
    <property type="entry name" value="ABC transporter type 1, transmembrane domain"/>
    <property type="match status" value="1"/>
</dbReference>
<evidence type="ECO:0000256" key="5">
    <source>
        <dbReference type="ARBA" id="ARBA00022519"/>
    </source>
</evidence>
<feature type="transmembrane region" description="Helical" evidence="13">
    <location>
        <begin position="127"/>
        <end position="152"/>
    </location>
</feature>
<dbReference type="PROSITE" id="PS50929">
    <property type="entry name" value="ABC_TM1F"/>
    <property type="match status" value="1"/>
</dbReference>
<dbReference type="NCBIfam" id="TIGR01192">
    <property type="entry name" value="chvA"/>
    <property type="match status" value="1"/>
</dbReference>
<feature type="transmembrane region" description="Helical" evidence="13">
    <location>
        <begin position="238"/>
        <end position="264"/>
    </location>
</feature>
<dbReference type="CDD" id="cd18562">
    <property type="entry name" value="ABC_6TM_NdvA_beta-glucan_exporter_like"/>
    <property type="match status" value="1"/>
</dbReference>
<evidence type="ECO:0000256" key="7">
    <source>
        <dbReference type="ARBA" id="ARBA00022692"/>
    </source>
</evidence>
<keyword evidence="6" id="KW-0762">Sugar transport</keyword>
<protein>
    <submittedName>
        <fullName evidence="16">Glucan ABC transporter ATP-binding protein/ permease</fullName>
    </submittedName>
</protein>
<evidence type="ECO:0000256" key="2">
    <source>
        <dbReference type="ARBA" id="ARBA00005417"/>
    </source>
</evidence>
<dbReference type="SUPFAM" id="SSF52540">
    <property type="entry name" value="P-loop containing nucleoside triphosphate hydrolases"/>
    <property type="match status" value="1"/>
</dbReference>
<evidence type="ECO:0000256" key="9">
    <source>
        <dbReference type="ARBA" id="ARBA00022840"/>
    </source>
</evidence>
<evidence type="ECO:0000259" key="14">
    <source>
        <dbReference type="PROSITE" id="PS50893"/>
    </source>
</evidence>
<keyword evidence="5" id="KW-0997">Cell inner membrane</keyword>
<dbReference type="Gene3D" id="3.40.50.300">
    <property type="entry name" value="P-loop containing nucleotide triphosphate hydrolases"/>
    <property type="match status" value="1"/>
</dbReference>
<dbReference type="GO" id="GO:0005524">
    <property type="term" value="F:ATP binding"/>
    <property type="evidence" value="ECO:0007669"/>
    <property type="project" value="UniProtKB-KW"/>
</dbReference>
<feature type="transmembrane region" description="Helical" evidence="13">
    <location>
        <begin position="158"/>
        <end position="177"/>
    </location>
</feature>
<keyword evidence="9 16" id="KW-0067">ATP-binding</keyword>
<comment type="subcellular location">
    <subcellularLocation>
        <location evidence="1">Cell membrane</location>
        <topology evidence="1">Multi-pass membrane protein</topology>
    </subcellularLocation>
</comment>
<sequence>MKMARIYIRALGMLTSERWLAMALVAAGAAIAIVQLAEPILFGRVVDALSKGDQAFPIIAIWAALGLFNIIASVALSIMADRLAHRQRLAAMGAAFERAINLPVSYHAQHGTGRLVRIILAGTDQLFALWLSFLREHLTAIISIILLIPVAISIDTRLAALLAALAVLYFLANTVIIKRTQGGQENVEAYHQDVFGRVGDVIGNVTVVQSYTRLVDETSALRNLMADLLRAQYPVLTWWAMLTVLTRGAATITMVAVFAIGSILAQRGEVTVGEIVAFVGFAGLLISKLDQLSSFVARIFMQAPTLQNFFDLLDTSGMTIEKTGAVPLENVRGRVSFDHVTYRFPASDQGVFALDFDAAPGQTFALVGPTGSGKTTTLALLQRLRDPQEGRILIDGVDIRDVTLNSLRQSIAVVFQDAGLFNRSIAENIRVGRPGATDEEVEEAARLAEAHDFILAKPGGYGFVIGERGSALSGGERQRIAIARAILKNAPILILDEATSALDNETELKIKRALDRVRRGRTTFLIAHRLSTVASADKILVLEKGRIVEMGTFAALAEAGGIFERLVKAGDFKEDQPDAPAARAAE</sequence>
<evidence type="ECO:0000256" key="11">
    <source>
        <dbReference type="ARBA" id="ARBA00022989"/>
    </source>
</evidence>
<dbReference type="PROSITE" id="PS00211">
    <property type="entry name" value="ABC_TRANSPORTER_1"/>
    <property type="match status" value="1"/>
</dbReference>
<evidence type="ECO:0000256" key="4">
    <source>
        <dbReference type="ARBA" id="ARBA00022475"/>
    </source>
</evidence>
<dbReference type="GO" id="GO:0005886">
    <property type="term" value="C:plasma membrane"/>
    <property type="evidence" value="ECO:0007669"/>
    <property type="project" value="UniProtKB-SubCell"/>
</dbReference>
<dbReference type="InterPro" id="IPR003593">
    <property type="entry name" value="AAA+_ATPase"/>
</dbReference>
<dbReference type="SUPFAM" id="SSF90123">
    <property type="entry name" value="ABC transporter transmembrane region"/>
    <property type="match status" value="1"/>
</dbReference>
<evidence type="ECO:0000313" key="17">
    <source>
        <dbReference type="Proteomes" id="UP000623250"/>
    </source>
</evidence>
<dbReference type="InterPro" id="IPR005896">
    <property type="entry name" value="NdvA"/>
</dbReference>
<keyword evidence="12 13" id="KW-0472">Membrane</keyword>
<feature type="domain" description="ABC transmembrane type-1" evidence="15">
    <location>
        <begin position="23"/>
        <end position="301"/>
    </location>
</feature>
<dbReference type="SMART" id="SM00382">
    <property type="entry name" value="AAA"/>
    <property type="match status" value="1"/>
</dbReference>
<dbReference type="Pfam" id="PF00664">
    <property type="entry name" value="ABC_membrane"/>
    <property type="match status" value="1"/>
</dbReference>
<organism evidence="16 17">
    <name type="scientific">Rhodomicrobium udaipurense</name>
    <dbReference type="NCBI Taxonomy" id="1202716"/>
    <lineage>
        <taxon>Bacteria</taxon>
        <taxon>Pseudomonadati</taxon>
        <taxon>Pseudomonadota</taxon>
        <taxon>Alphaproteobacteria</taxon>
        <taxon>Hyphomicrobiales</taxon>
        <taxon>Hyphomicrobiaceae</taxon>
        <taxon>Rhodomicrobium</taxon>
    </lineage>
</organism>
<evidence type="ECO:0000256" key="8">
    <source>
        <dbReference type="ARBA" id="ARBA00022741"/>
    </source>
</evidence>
<name>A0A8I1GGZ6_9HYPH</name>
<evidence type="ECO:0000256" key="3">
    <source>
        <dbReference type="ARBA" id="ARBA00022448"/>
    </source>
</evidence>
<dbReference type="RefSeq" id="WP_037233999.1">
    <property type="nucleotide sequence ID" value="NZ_JAEMUK010000011.1"/>
</dbReference>
<dbReference type="PROSITE" id="PS50893">
    <property type="entry name" value="ABC_TRANSPORTER_2"/>
    <property type="match status" value="1"/>
</dbReference>
<feature type="domain" description="ABC transporter" evidence="14">
    <location>
        <begin position="335"/>
        <end position="569"/>
    </location>
</feature>
<dbReference type="PANTHER" id="PTHR43394:SF1">
    <property type="entry name" value="ATP-BINDING CASSETTE SUB-FAMILY B MEMBER 10, MITOCHONDRIAL"/>
    <property type="match status" value="1"/>
</dbReference>
<dbReference type="InterPro" id="IPR003439">
    <property type="entry name" value="ABC_transporter-like_ATP-bd"/>
</dbReference>
<dbReference type="EMBL" id="JAEMUK010000011">
    <property type="protein sequence ID" value="MBJ7543200.1"/>
    <property type="molecule type" value="Genomic_DNA"/>
</dbReference>
<dbReference type="InterPro" id="IPR039421">
    <property type="entry name" value="Type_1_exporter"/>
</dbReference>
<keyword evidence="10" id="KW-1278">Translocase</keyword>
<keyword evidence="7 13" id="KW-0812">Transmembrane</keyword>
<proteinExistence type="inferred from homology"/>
<dbReference type="InterPro" id="IPR011527">
    <property type="entry name" value="ABC1_TM_dom"/>
</dbReference>
<dbReference type="InterPro" id="IPR017871">
    <property type="entry name" value="ABC_transporter-like_CS"/>
</dbReference>
<dbReference type="GO" id="GO:0015421">
    <property type="term" value="F:ABC-type oligopeptide transporter activity"/>
    <property type="evidence" value="ECO:0007669"/>
    <property type="project" value="TreeGrafter"/>
</dbReference>
<keyword evidence="11 13" id="KW-1133">Transmembrane helix</keyword>
<evidence type="ECO:0000259" key="15">
    <source>
        <dbReference type="PROSITE" id="PS50929"/>
    </source>
</evidence>
<evidence type="ECO:0000256" key="10">
    <source>
        <dbReference type="ARBA" id="ARBA00022967"/>
    </source>
</evidence>
<dbReference type="NCBIfam" id="NF010178">
    <property type="entry name" value="PRK13657.1"/>
    <property type="match status" value="1"/>
</dbReference>
<dbReference type="GO" id="GO:0016887">
    <property type="term" value="F:ATP hydrolysis activity"/>
    <property type="evidence" value="ECO:0007669"/>
    <property type="project" value="InterPro"/>
</dbReference>
<keyword evidence="3" id="KW-0813">Transport</keyword>
<dbReference type="Proteomes" id="UP000623250">
    <property type="component" value="Unassembled WGS sequence"/>
</dbReference>
<evidence type="ECO:0000256" key="12">
    <source>
        <dbReference type="ARBA" id="ARBA00023136"/>
    </source>
</evidence>
<accession>A0A8I1GGZ6</accession>
<dbReference type="GO" id="GO:0015441">
    <property type="term" value="F:ABC-type beta-glucan transporter activity"/>
    <property type="evidence" value="ECO:0007669"/>
    <property type="project" value="InterPro"/>
</dbReference>
<feature type="transmembrane region" description="Helical" evidence="13">
    <location>
        <begin position="55"/>
        <end position="78"/>
    </location>
</feature>
<keyword evidence="8" id="KW-0547">Nucleotide-binding</keyword>
<evidence type="ECO:0000256" key="1">
    <source>
        <dbReference type="ARBA" id="ARBA00004651"/>
    </source>
</evidence>
<dbReference type="InterPro" id="IPR036640">
    <property type="entry name" value="ABC1_TM_sf"/>
</dbReference>
<dbReference type="PANTHER" id="PTHR43394">
    <property type="entry name" value="ATP-DEPENDENT PERMEASE MDL1, MITOCHONDRIAL"/>
    <property type="match status" value="1"/>
</dbReference>
<dbReference type="InterPro" id="IPR027417">
    <property type="entry name" value="P-loop_NTPase"/>
</dbReference>
<gene>
    <name evidence="16" type="ORF">JDN41_06480</name>
</gene>